<organism evidence="2 3">
    <name type="scientific">Dibothriocephalus latus</name>
    <name type="common">Fish tapeworm</name>
    <name type="synonym">Diphyllobothrium latum</name>
    <dbReference type="NCBI Taxonomy" id="60516"/>
    <lineage>
        <taxon>Eukaryota</taxon>
        <taxon>Metazoa</taxon>
        <taxon>Spiralia</taxon>
        <taxon>Lophotrochozoa</taxon>
        <taxon>Platyhelminthes</taxon>
        <taxon>Cestoda</taxon>
        <taxon>Eucestoda</taxon>
        <taxon>Diphyllobothriidea</taxon>
        <taxon>Diphyllobothriidae</taxon>
        <taxon>Dibothriocephalus</taxon>
    </lineage>
</organism>
<dbReference type="OrthoDB" id="6273819at2759"/>
<evidence type="ECO:0000313" key="2">
    <source>
        <dbReference type="EMBL" id="VDN23492.1"/>
    </source>
</evidence>
<reference evidence="2 3" key="1">
    <citation type="submission" date="2018-11" db="EMBL/GenBank/DDBJ databases">
        <authorList>
            <consortium name="Pathogen Informatics"/>
        </authorList>
    </citation>
    <scope>NUCLEOTIDE SEQUENCE [LARGE SCALE GENOMIC DNA]</scope>
</reference>
<accession>A0A3P7PUL7</accession>
<name>A0A3P7PUL7_DIBLA</name>
<protein>
    <submittedName>
        <fullName evidence="2">Uncharacterized protein</fullName>
    </submittedName>
</protein>
<evidence type="ECO:0000256" key="1">
    <source>
        <dbReference type="SAM" id="MobiDB-lite"/>
    </source>
</evidence>
<dbReference type="AlphaFoldDB" id="A0A3P7PUL7"/>
<feature type="region of interest" description="Disordered" evidence="1">
    <location>
        <begin position="21"/>
        <end position="52"/>
    </location>
</feature>
<proteinExistence type="predicted"/>
<gene>
    <name evidence="2" type="ORF">DILT_LOCUS14262</name>
</gene>
<evidence type="ECO:0000313" key="3">
    <source>
        <dbReference type="Proteomes" id="UP000281553"/>
    </source>
</evidence>
<keyword evidence="3" id="KW-1185">Reference proteome</keyword>
<dbReference type="Proteomes" id="UP000281553">
    <property type="component" value="Unassembled WGS sequence"/>
</dbReference>
<sequence length="111" mass="12974">METRFRSPGVPRKTVCVEETAATLAKKSKRSKSSETTPRMQDSLLRLEKRDKENMEDPIADLNKRWSIIAKTQESMSKQEILNSYRLLMNDHLRLERFLSIVTKDNEMVCN</sequence>
<dbReference type="EMBL" id="UYRU01073474">
    <property type="protein sequence ID" value="VDN23492.1"/>
    <property type="molecule type" value="Genomic_DNA"/>
</dbReference>